<evidence type="ECO:0000256" key="1">
    <source>
        <dbReference type="SAM" id="Coils"/>
    </source>
</evidence>
<dbReference type="EMBL" id="LSRL02000163">
    <property type="protein sequence ID" value="TDG43296.1"/>
    <property type="molecule type" value="Genomic_DNA"/>
</dbReference>
<feature type="compositionally biased region" description="Basic residues" evidence="2">
    <location>
        <begin position="253"/>
        <end position="265"/>
    </location>
</feature>
<dbReference type="OrthoDB" id="1938039at2759"/>
<keyword evidence="1" id="KW-0175">Coiled coil</keyword>
<dbReference type="PANTHER" id="PTHR34755">
    <property type="entry name" value="SERINE/ARGININE REPETITIVE MATRIX PROTEIN 3-RELATED"/>
    <property type="match status" value="1"/>
</dbReference>
<feature type="compositionally biased region" description="Low complexity" evidence="2">
    <location>
        <begin position="97"/>
        <end position="108"/>
    </location>
</feature>
<dbReference type="AlphaFoldDB" id="A0A484B395"/>
<comment type="caution">
    <text evidence="3">The sequence shown here is derived from an EMBL/GenBank/DDBJ whole genome shotgun (WGS) entry which is preliminary data.</text>
</comment>
<accession>A0A484B395</accession>
<sequence>MLDEELDIYDDLDQFQEAETKKCKELEAWEAKYNAARLEIESLQAEKKTLAKKIRTMEVNFQNLLDTAKAEIKRKDAQIIQLRKEKDDICFRRKQPPKSQIPPSSQIPELQQHQQSKRFKSDEMADRKTENAIAFNNQNENCDKKAKKHDNPEAKRHQVAQPIVRDGKERYKQERQEKQDMPLCSNPTTKVPWSVHIRSTHDRDREKQQERRRDRDHARGRSRRRSRSRSRSRSHSREHAKSRSQRQSSRSKDQRRKRSRSRSQYRSRSGSRSFNQTSSKNSKRNSSRETEKGPNAKCTAQSKRNKEDMMDTLFGSTPTQKSPSKDGKRCVDSQKVMENLLANVDPYTPIEQYTPQSQIEAKEEQQTHELIGKERQLLAEDINNYFERNVEKIKQISQKDDLDGVKGGSKLEDEEKRKSTSDRDASGETDFSKDEEMPDLILGVDELTNEATDNKITAENDDNQKIGNSFIAKLDVESEEADKQYCVTAEQLKSDANESFVTDKTEAIKTNTTNCDKDNNCEQAIDICHPERRQNMETTVNGSTMSQEPNPCQLAYARLAEENLKTPKRPGRSMESIQIIEDIRLPIKMDIENIADKVDGSNEKQTHTEDLNSNMREAAPTTSESEKSQLEIMAVNQNDSKSATVVTVNRPITPKLAVEAATVMYAQPDSTKIDHSEDDATLEAAMNELIPVKPQESYPNLSLEADTIEIALKQLHQAPCQSEDQPDETAVTSTSMKGGQTPKQDLIQILMQSPMQQTAEHSPIKPNKGIKQIVERTIRKRKSPSSENVESLTPDRREHTPLKKRTTDLRNEHIINSDDPSIPPTPPEVATTAKPSELNVTIDETCYASSLDQSQSLNSSDSLLVTKRCSLGNSDYQFERLNDEVVLRVTRRRRRRPAAEIAIIDDK</sequence>
<feature type="compositionally biased region" description="Basic and acidic residues" evidence="2">
    <location>
        <begin position="199"/>
        <end position="219"/>
    </location>
</feature>
<feature type="compositionally biased region" description="Basic and acidic residues" evidence="2">
    <location>
        <begin position="599"/>
        <end position="610"/>
    </location>
</feature>
<feature type="compositionally biased region" description="Polar residues" evidence="2">
    <location>
        <begin position="730"/>
        <end position="740"/>
    </location>
</feature>
<feature type="compositionally biased region" description="Basic and acidic residues" evidence="2">
    <location>
        <begin position="793"/>
        <end position="807"/>
    </location>
</feature>
<gene>
    <name evidence="3" type="ORF">AWZ03_010268</name>
</gene>
<dbReference type="InterPro" id="IPR052109">
    <property type="entry name" value="SRRM_Domain-Containing"/>
</dbReference>
<feature type="region of interest" description="Disordered" evidence="2">
    <location>
        <begin position="88"/>
        <end position="331"/>
    </location>
</feature>
<dbReference type="PANTHER" id="PTHR34755:SF4">
    <property type="entry name" value="F-BOX DOMAIN-CONTAINING PROTEIN"/>
    <property type="match status" value="1"/>
</dbReference>
<feature type="compositionally biased region" description="Basic and acidic residues" evidence="2">
    <location>
        <begin position="119"/>
        <end position="130"/>
    </location>
</feature>
<name>A0A484B395_DRONA</name>
<feature type="region of interest" description="Disordered" evidence="2">
    <location>
        <begin position="400"/>
        <end position="464"/>
    </location>
</feature>
<evidence type="ECO:0000313" key="3">
    <source>
        <dbReference type="EMBL" id="TDG43296.1"/>
    </source>
</evidence>
<feature type="region of interest" description="Disordered" evidence="2">
    <location>
        <begin position="775"/>
        <end position="807"/>
    </location>
</feature>
<protein>
    <submittedName>
        <fullName evidence="3">Uncharacterized protein</fullName>
    </submittedName>
</protein>
<dbReference type="STRING" id="7232.A0A484B395"/>
<feature type="compositionally biased region" description="Basic and acidic residues" evidence="2">
    <location>
        <begin position="452"/>
        <end position="464"/>
    </location>
</feature>
<dbReference type="OMA" id="RLPIKMD"/>
<feature type="compositionally biased region" description="Polar residues" evidence="2">
    <location>
        <begin position="611"/>
        <end position="623"/>
    </location>
</feature>
<keyword evidence="4" id="KW-1185">Reference proteome</keyword>
<organism evidence="3 4">
    <name type="scientific">Drosophila navojoa</name>
    <name type="common">Fruit fly</name>
    <dbReference type="NCBI Taxonomy" id="7232"/>
    <lineage>
        <taxon>Eukaryota</taxon>
        <taxon>Metazoa</taxon>
        <taxon>Ecdysozoa</taxon>
        <taxon>Arthropoda</taxon>
        <taxon>Hexapoda</taxon>
        <taxon>Insecta</taxon>
        <taxon>Pterygota</taxon>
        <taxon>Neoptera</taxon>
        <taxon>Endopterygota</taxon>
        <taxon>Diptera</taxon>
        <taxon>Brachycera</taxon>
        <taxon>Muscomorpha</taxon>
        <taxon>Ephydroidea</taxon>
        <taxon>Drosophilidae</taxon>
        <taxon>Drosophila</taxon>
    </lineage>
</organism>
<feature type="coiled-coil region" evidence="1">
    <location>
        <begin position="26"/>
        <end position="85"/>
    </location>
</feature>
<feature type="compositionally biased region" description="Basic and acidic residues" evidence="2">
    <location>
        <begin position="141"/>
        <end position="156"/>
    </location>
</feature>
<feature type="compositionally biased region" description="Basic and acidic residues" evidence="2">
    <location>
        <begin position="400"/>
        <end position="435"/>
    </location>
</feature>
<feature type="region of interest" description="Disordered" evidence="2">
    <location>
        <begin position="599"/>
        <end position="627"/>
    </location>
</feature>
<proteinExistence type="predicted"/>
<evidence type="ECO:0000313" key="4">
    <source>
        <dbReference type="Proteomes" id="UP000295192"/>
    </source>
</evidence>
<evidence type="ECO:0000256" key="2">
    <source>
        <dbReference type="SAM" id="MobiDB-lite"/>
    </source>
</evidence>
<feature type="region of interest" description="Disordered" evidence="2">
    <location>
        <begin position="719"/>
        <end position="740"/>
    </location>
</feature>
<feature type="compositionally biased region" description="Basic residues" evidence="2">
    <location>
        <begin position="220"/>
        <end position="234"/>
    </location>
</feature>
<dbReference type="Proteomes" id="UP000295192">
    <property type="component" value="Unassembled WGS sequence"/>
</dbReference>
<reference evidence="3 4" key="1">
    <citation type="journal article" date="2019" name="J. Hered.">
        <title>An Improved Genome Assembly for Drosophila navojoa, the Basal Species in the mojavensis Cluster.</title>
        <authorList>
            <person name="Vanderlinde T."/>
            <person name="Dupim E.G."/>
            <person name="Nazario-Yepiz N.O."/>
            <person name="Carvalho A.B."/>
        </authorList>
    </citation>
    <scope>NUCLEOTIDE SEQUENCE [LARGE SCALE GENOMIC DNA]</scope>
    <source>
        <strain evidence="3">Navoj_Jal97</strain>
        <tissue evidence="3">Whole organism</tissue>
    </source>
</reference>
<feature type="compositionally biased region" description="Basic and acidic residues" evidence="2">
    <location>
        <begin position="165"/>
        <end position="180"/>
    </location>
</feature>